<dbReference type="eggNOG" id="ENOG5033YA7">
    <property type="taxonomic scope" value="Bacteria"/>
</dbReference>
<evidence type="ECO:0000313" key="3">
    <source>
        <dbReference type="Proteomes" id="UP000028488"/>
    </source>
</evidence>
<dbReference type="InterPro" id="IPR037401">
    <property type="entry name" value="SnoaL-like"/>
</dbReference>
<dbReference type="Gene3D" id="3.10.450.50">
    <property type="match status" value="1"/>
</dbReference>
<proteinExistence type="predicted"/>
<gene>
    <name evidence="2" type="ORF">EP51_11040</name>
</gene>
<evidence type="ECO:0000313" key="2">
    <source>
        <dbReference type="EMBL" id="AII05116.1"/>
    </source>
</evidence>
<dbReference type="InterPro" id="IPR032710">
    <property type="entry name" value="NTF2-like_dom_sf"/>
</dbReference>
<accession>A0A076EH81</accession>
<dbReference type="AlphaFoldDB" id="A0A076EH81"/>
<dbReference type="Pfam" id="PF12680">
    <property type="entry name" value="SnoaL_2"/>
    <property type="match status" value="1"/>
</dbReference>
<organism evidence="2 3">
    <name type="scientific">Rhodococcus opacus</name>
    <name type="common">Nocardia opaca</name>
    <dbReference type="NCBI Taxonomy" id="37919"/>
    <lineage>
        <taxon>Bacteria</taxon>
        <taxon>Bacillati</taxon>
        <taxon>Actinomycetota</taxon>
        <taxon>Actinomycetes</taxon>
        <taxon>Mycobacteriales</taxon>
        <taxon>Nocardiaceae</taxon>
        <taxon>Rhodococcus</taxon>
    </lineage>
</organism>
<feature type="domain" description="SnoaL-like" evidence="1">
    <location>
        <begin position="22"/>
        <end position="104"/>
    </location>
</feature>
<evidence type="ECO:0000259" key="1">
    <source>
        <dbReference type="Pfam" id="PF12680"/>
    </source>
</evidence>
<dbReference type="SUPFAM" id="SSF54427">
    <property type="entry name" value="NTF2-like"/>
    <property type="match status" value="1"/>
</dbReference>
<dbReference type="Proteomes" id="UP000028488">
    <property type="component" value="Chromosome"/>
</dbReference>
<dbReference type="EMBL" id="CP008947">
    <property type="protein sequence ID" value="AII05116.1"/>
    <property type="molecule type" value="Genomic_DNA"/>
</dbReference>
<reference evidence="2 3" key="1">
    <citation type="submission" date="2014-07" db="EMBL/GenBank/DDBJ databases">
        <title>Genome Sequence of Rhodococcus opacus Strain R7, a Biodegrader of Mono- and Polycyclic Aromatic Hydrocarbons.</title>
        <authorList>
            <person name="Di Gennaro P."/>
            <person name="Zampolli J."/>
            <person name="Presti I."/>
            <person name="Cappelletti M."/>
            <person name="D'Ursi P."/>
            <person name="Orro A."/>
            <person name="Mezzelani A."/>
            <person name="Milanesi L."/>
        </authorList>
    </citation>
    <scope>NUCLEOTIDE SEQUENCE [LARGE SCALE GENOMIC DNA]</scope>
    <source>
        <strain evidence="2 3">R7</strain>
    </source>
</reference>
<dbReference type="RefSeq" id="WP_037231611.1">
    <property type="nucleotide sequence ID" value="NZ_CP008947.1"/>
</dbReference>
<sequence length="167" mass="18916">MPWSRAELEEAFAHYQRTVSRCVELGDWNGFADLFTEDATYVEHAFGDFDGREAIRTWVTRTMSAFPGSRMTSFPANWYVIDEDRGWVICEIDNPMEDPGDGSEHAAANITILHYAGDNLWSREEDAYNPMNFLAAAKKWCRAAEAVGRLPDDAREWLSRMGGQPAA</sequence>
<protein>
    <submittedName>
        <fullName evidence="2">Polyketide cyclase</fullName>
    </submittedName>
</protein>
<name>A0A076EH81_RHOOP</name>